<protein>
    <submittedName>
        <fullName evidence="2">Uncharacterized protein</fullName>
    </submittedName>
</protein>
<gene>
    <name evidence="2" type="ORF">CYNAS_LOCUS22238</name>
</gene>
<feature type="region of interest" description="Disordered" evidence="1">
    <location>
        <begin position="95"/>
        <end position="128"/>
    </location>
</feature>
<dbReference type="EMBL" id="CATQJL010000326">
    <property type="protein sequence ID" value="CAJ0610255.1"/>
    <property type="molecule type" value="Genomic_DNA"/>
</dbReference>
<feature type="compositionally biased region" description="Basic and acidic residues" evidence="1">
    <location>
        <begin position="101"/>
        <end position="111"/>
    </location>
</feature>
<feature type="compositionally biased region" description="Polar residues" evidence="1">
    <location>
        <begin position="1"/>
        <end position="10"/>
    </location>
</feature>
<name>A0AA36HG94_CYLNA</name>
<proteinExistence type="predicted"/>
<feature type="region of interest" description="Disordered" evidence="1">
    <location>
        <begin position="1"/>
        <end position="32"/>
    </location>
</feature>
<organism evidence="2 3">
    <name type="scientific">Cylicocyclus nassatus</name>
    <name type="common">Nematode worm</name>
    <dbReference type="NCBI Taxonomy" id="53992"/>
    <lineage>
        <taxon>Eukaryota</taxon>
        <taxon>Metazoa</taxon>
        <taxon>Ecdysozoa</taxon>
        <taxon>Nematoda</taxon>
        <taxon>Chromadorea</taxon>
        <taxon>Rhabditida</taxon>
        <taxon>Rhabditina</taxon>
        <taxon>Rhabditomorpha</taxon>
        <taxon>Strongyloidea</taxon>
        <taxon>Strongylidae</taxon>
        <taxon>Cylicocyclus</taxon>
    </lineage>
</organism>
<evidence type="ECO:0000313" key="3">
    <source>
        <dbReference type="Proteomes" id="UP001176961"/>
    </source>
</evidence>
<evidence type="ECO:0000256" key="1">
    <source>
        <dbReference type="SAM" id="MobiDB-lite"/>
    </source>
</evidence>
<evidence type="ECO:0000313" key="2">
    <source>
        <dbReference type="EMBL" id="CAJ0610255.1"/>
    </source>
</evidence>
<accession>A0AA36HG94</accession>
<sequence length="128" mass="14190">MDGADSSEQSIPPMKRFKRDELADPTNPEPSLVVHVRNLNPRSGIHSVSRSTGATSSGSDWYQVKIMLHHDPRGQMGPKNAPPDHVQILKQMPEVNPTEPSSEHKLEKRDVIPIVPPPMQPVEVTSAY</sequence>
<dbReference type="Proteomes" id="UP001176961">
    <property type="component" value="Unassembled WGS sequence"/>
</dbReference>
<comment type="caution">
    <text evidence="2">The sequence shown here is derived from an EMBL/GenBank/DDBJ whole genome shotgun (WGS) entry which is preliminary data.</text>
</comment>
<dbReference type="AlphaFoldDB" id="A0AA36HG94"/>
<reference evidence="2" key="1">
    <citation type="submission" date="2023-07" db="EMBL/GenBank/DDBJ databases">
        <authorList>
            <consortium name="CYATHOMIX"/>
        </authorList>
    </citation>
    <scope>NUCLEOTIDE SEQUENCE</scope>
    <source>
        <strain evidence="2">N/A</strain>
    </source>
</reference>
<keyword evidence="3" id="KW-1185">Reference proteome</keyword>